<gene>
    <name evidence="1" type="ORF">FB45DRAFT_911131</name>
</gene>
<accession>A0AAD7C055</accession>
<protein>
    <submittedName>
        <fullName evidence="1">Uncharacterized protein</fullName>
    </submittedName>
</protein>
<organism evidence="1 2">
    <name type="scientific">Roridomyces roridus</name>
    <dbReference type="NCBI Taxonomy" id="1738132"/>
    <lineage>
        <taxon>Eukaryota</taxon>
        <taxon>Fungi</taxon>
        <taxon>Dikarya</taxon>
        <taxon>Basidiomycota</taxon>
        <taxon>Agaricomycotina</taxon>
        <taxon>Agaricomycetes</taxon>
        <taxon>Agaricomycetidae</taxon>
        <taxon>Agaricales</taxon>
        <taxon>Marasmiineae</taxon>
        <taxon>Mycenaceae</taxon>
        <taxon>Roridomyces</taxon>
    </lineage>
</organism>
<evidence type="ECO:0000313" key="2">
    <source>
        <dbReference type="Proteomes" id="UP001221142"/>
    </source>
</evidence>
<reference evidence="1" key="1">
    <citation type="submission" date="2023-03" db="EMBL/GenBank/DDBJ databases">
        <title>Massive genome expansion in bonnet fungi (Mycena s.s.) driven by repeated elements and novel gene families across ecological guilds.</title>
        <authorList>
            <consortium name="Lawrence Berkeley National Laboratory"/>
            <person name="Harder C.B."/>
            <person name="Miyauchi S."/>
            <person name="Viragh M."/>
            <person name="Kuo A."/>
            <person name="Thoen E."/>
            <person name="Andreopoulos B."/>
            <person name="Lu D."/>
            <person name="Skrede I."/>
            <person name="Drula E."/>
            <person name="Henrissat B."/>
            <person name="Morin E."/>
            <person name="Kohler A."/>
            <person name="Barry K."/>
            <person name="LaButti K."/>
            <person name="Morin E."/>
            <person name="Salamov A."/>
            <person name="Lipzen A."/>
            <person name="Mereny Z."/>
            <person name="Hegedus B."/>
            <person name="Baldrian P."/>
            <person name="Stursova M."/>
            <person name="Weitz H."/>
            <person name="Taylor A."/>
            <person name="Grigoriev I.V."/>
            <person name="Nagy L.G."/>
            <person name="Martin F."/>
            <person name="Kauserud H."/>
        </authorList>
    </citation>
    <scope>NUCLEOTIDE SEQUENCE</scope>
    <source>
        <strain evidence="1">9284</strain>
    </source>
</reference>
<name>A0AAD7C055_9AGAR</name>
<keyword evidence="2" id="KW-1185">Reference proteome</keyword>
<dbReference type="AlphaFoldDB" id="A0AAD7C055"/>
<dbReference type="EMBL" id="JARKIF010000007">
    <property type="protein sequence ID" value="KAJ7635264.1"/>
    <property type="molecule type" value="Genomic_DNA"/>
</dbReference>
<sequence length="152" mass="16767">MTTLTPSTLPEYITYRFRNRLVYVRPASTYETALDVAQKEFAELSTVPRENISLNTAAMINKQDPPVVVRISESAWGATMARQQSGGVIDIGVSESDLLPPTYAHLSEPTSGAETKVVPADVTGVSALSPSSPSQRKMSGRQWKGRWFQWCF</sequence>
<proteinExistence type="predicted"/>
<dbReference type="Proteomes" id="UP001221142">
    <property type="component" value="Unassembled WGS sequence"/>
</dbReference>
<comment type="caution">
    <text evidence="1">The sequence shown here is derived from an EMBL/GenBank/DDBJ whole genome shotgun (WGS) entry which is preliminary data.</text>
</comment>
<evidence type="ECO:0000313" key="1">
    <source>
        <dbReference type="EMBL" id="KAJ7635264.1"/>
    </source>
</evidence>